<evidence type="ECO:0000256" key="8">
    <source>
        <dbReference type="SAM" id="MobiDB-lite"/>
    </source>
</evidence>
<feature type="region of interest" description="Disordered" evidence="8">
    <location>
        <begin position="238"/>
        <end position="258"/>
    </location>
</feature>
<comment type="similarity">
    <text evidence="2">Belongs to the insect chemoreceptor superfamily. Gustatory receptor (GR) family. Gr5a subfamily.</text>
</comment>
<dbReference type="PANTHER" id="PTHR21421">
    <property type="entry name" value="GUSTATORY RECEPTOR"/>
    <property type="match status" value="1"/>
</dbReference>
<keyword evidence="4 9" id="KW-0812">Transmembrane</keyword>
<dbReference type="GO" id="GO:0005886">
    <property type="term" value="C:plasma membrane"/>
    <property type="evidence" value="ECO:0007669"/>
    <property type="project" value="UniProtKB-SubCell"/>
</dbReference>
<feature type="region of interest" description="Disordered" evidence="8">
    <location>
        <begin position="41"/>
        <end position="63"/>
    </location>
</feature>
<evidence type="ECO:0000313" key="11">
    <source>
        <dbReference type="Proteomes" id="UP000479190"/>
    </source>
</evidence>
<evidence type="ECO:0000256" key="9">
    <source>
        <dbReference type="SAM" id="Phobius"/>
    </source>
</evidence>
<dbReference type="OrthoDB" id="5800391at2759"/>
<dbReference type="AlphaFoldDB" id="A0A6H5IIJ4"/>
<keyword evidence="6 9" id="KW-0472">Membrane</keyword>
<dbReference type="InterPro" id="IPR009318">
    <property type="entry name" value="Gustatory_rcpt"/>
</dbReference>
<dbReference type="EMBL" id="CADCXV010000849">
    <property type="protein sequence ID" value="CAB0037320.1"/>
    <property type="molecule type" value="Genomic_DNA"/>
</dbReference>
<proteinExistence type="inferred from homology"/>
<organism evidence="10 11">
    <name type="scientific">Trichogramma brassicae</name>
    <dbReference type="NCBI Taxonomy" id="86971"/>
    <lineage>
        <taxon>Eukaryota</taxon>
        <taxon>Metazoa</taxon>
        <taxon>Ecdysozoa</taxon>
        <taxon>Arthropoda</taxon>
        <taxon>Hexapoda</taxon>
        <taxon>Insecta</taxon>
        <taxon>Pterygota</taxon>
        <taxon>Neoptera</taxon>
        <taxon>Endopterygota</taxon>
        <taxon>Hymenoptera</taxon>
        <taxon>Apocrita</taxon>
        <taxon>Proctotrupomorpha</taxon>
        <taxon>Chalcidoidea</taxon>
        <taxon>Trichogrammatidae</taxon>
        <taxon>Trichogramma</taxon>
    </lineage>
</organism>
<reference evidence="10 11" key="1">
    <citation type="submission" date="2020-02" db="EMBL/GenBank/DDBJ databases">
        <authorList>
            <person name="Ferguson B K."/>
        </authorList>
    </citation>
    <scope>NUCLEOTIDE SEQUENCE [LARGE SCALE GENOMIC DNA]</scope>
</reference>
<evidence type="ECO:0000256" key="5">
    <source>
        <dbReference type="ARBA" id="ARBA00022989"/>
    </source>
</evidence>
<name>A0A6H5IIJ4_9HYME</name>
<evidence type="ECO:0000256" key="6">
    <source>
        <dbReference type="ARBA" id="ARBA00023136"/>
    </source>
</evidence>
<evidence type="ECO:0000256" key="1">
    <source>
        <dbReference type="ARBA" id="ARBA00004651"/>
    </source>
</evidence>
<dbReference type="Proteomes" id="UP000479190">
    <property type="component" value="Unassembled WGS sequence"/>
</dbReference>
<evidence type="ECO:0000313" key="10">
    <source>
        <dbReference type="EMBL" id="CAB0037320.1"/>
    </source>
</evidence>
<keyword evidence="3" id="KW-1003">Cell membrane</keyword>
<feature type="compositionally biased region" description="Low complexity" evidence="8">
    <location>
        <begin position="248"/>
        <end position="258"/>
    </location>
</feature>
<feature type="transmembrane region" description="Helical" evidence="9">
    <location>
        <begin position="291"/>
        <end position="311"/>
    </location>
</feature>
<keyword evidence="5 9" id="KW-1133">Transmembrane helix</keyword>
<evidence type="ECO:0000256" key="2">
    <source>
        <dbReference type="ARBA" id="ARBA00005327"/>
    </source>
</evidence>
<keyword evidence="7" id="KW-0675">Receptor</keyword>
<keyword evidence="11" id="KW-1185">Reference proteome</keyword>
<accession>A0A6H5IIJ4</accession>
<gene>
    <name evidence="10" type="ORF">TBRA_LOCUS9153</name>
</gene>
<evidence type="ECO:0000256" key="7">
    <source>
        <dbReference type="ARBA" id="ARBA00023170"/>
    </source>
</evidence>
<dbReference type="PANTHER" id="PTHR21421:SF29">
    <property type="entry name" value="GUSTATORY RECEPTOR 5A FOR TREHALOSE-RELATED"/>
    <property type="match status" value="1"/>
</dbReference>
<comment type="subcellular location">
    <subcellularLocation>
        <location evidence="1">Cell membrane</location>
        <topology evidence="1">Multi-pass membrane protein</topology>
    </subcellularLocation>
</comment>
<evidence type="ECO:0000256" key="4">
    <source>
        <dbReference type="ARBA" id="ARBA00022692"/>
    </source>
</evidence>
<evidence type="ECO:0000256" key="3">
    <source>
        <dbReference type="ARBA" id="ARBA00022475"/>
    </source>
</evidence>
<sequence>MMVRSVTKKLPPHEDKSIKNFYPLSFFFFFRYKKKKKGIDGHRRALQGAERAPRRPDHEPADGLGLARSARVLRLAQRPGEEDRRRDIRHHTALVRQQHLLHLPATAQRIVVSQTEYEPSGDDTSLVNSIYFFGSFIFLIGRTVSVTLLTARISDQCKVILPVLYNCPSANFCTEAQRLQQQIASDDVALTGLRFFSITRNFMLAVSRKFEKKYRMIKENKRKRISFLMNCLYNKKKKKKNRSPEPSLPTKSSCCSSISPCSARRTFSRSNCCMPIWTTTTIKKEYRRHCIYYRTFLSLLSFNFYFLSLYVTI</sequence>
<feature type="compositionally biased region" description="Basic and acidic residues" evidence="8">
    <location>
        <begin position="51"/>
        <end position="61"/>
    </location>
</feature>
<protein>
    <submittedName>
        <fullName evidence="10">Uncharacterized protein</fullName>
    </submittedName>
</protein>
<dbReference type="Pfam" id="PF06151">
    <property type="entry name" value="Trehalose_recp"/>
    <property type="match status" value="1"/>
</dbReference>
<dbReference type="GO" id="GO:0033041">
    <property type="term" value="F:sweet taste receptor activity"/>
    <property type="evidence" value="ECO:0007669"/>
    <property type="project" value="TreeGrafter"/>
</dbReference>